<keyword evidence="2" id="KW-0808">Transferase</keyword>
<reference evidence="3 4" key="1">
    <citation type="journal article" date="2016" name="Front. Microbiol.">
        <title>Comparative Genomics Analysis of Streptomyces Species Reveals Their Adaptation to the Marine Environment and Their Diversity at the Genomic Level.</title>
        <authorList>
            <person name="Tian X."/>
            <person name="Zhang Z."/>
            <person name="Yang T."/>
            <person name="Chen M."/>
            <person name="Li J."/>
            <person name="Chen F."/>
            <person name="Yang J."/>
            <person name="Li W."/>
            <person name="Zhang B."/>
            <person name="Zhang Z."/>
            <person name="Wu J."/>
            <person name="Zhang C."/>
            <person name="Long L."/>
            <person name="Xiao J."/>
        </authorList>
    </citation>
    <scope>NUCLEOTIDE SEQUENCE [LARGE SCALE GENOMIC DNA]</scope>
    <source>
        <strain evidence="3 4">SCSIO 02100</strain>
    </source>
</reference>
<dbReference type="InterPro" id="IPR019845">
    <property type="entry name" value="Squalene/phytoene_synthase_CS"/>
</dbReference>
<dbReference type="GO" id="GO:0004311">
    <property type="term" value="F:geranylgeranyl diphosphate synthase activity"/>
    <property type="evidence" value="ECO:0007669"/>
    <property type="project" value="InterPro"/>
</dbReference>
<organism evidence="3 4">
    <name type="scientific">Streptomyces oceani</name>
    <dbReference type="NCBI Taxonomy" id="1075402"/>
    <lineage>
        <taxon>Bacteria</taxon>
        <taxon>Bacillati</taxon>
        <taxon>Actinomycetota</taxon>
        <taxon>Actinomycetes</taxon>
        <taxon>Kitasatosporales</taxon>
        <taxon>Streptomycetaceae</taxon>
        <taxon>Streptomyces</taxon>
    </lineage>
</organism>
<dbReference type="PANTHER" id="PTHR31480">
    <property type="entry name" value="BIFUNCTIONAL LYCOPENE CYCLASE/PHYTOENE SYNTHASE"/>
    <property type="match status" value="1"/>
</dbReference>
<dbReference type="GO" id="GO:0016117">
    <property type="term" value="P:carotenoid biosynthetic process"/>
    <property type="evidence" value="ECO:0007669"/>
    <property type="project" value="InterPro"/>
</dbReference>
<dbReference type="OrthoDB" id="9807580at2"/>
<dbReference type="InterPro" id="IPR002060">
    <property type="entry name" value="Squ/phyt_synthse"/>
</dbReference>
<dbReference type="PATRIC" id="fig|1075402.3.peg.5416"/>
<dbReference type="PROSITE" id="PS01045">
    <property type="entry name" value="SQUALEN_PHYTOEN_SYN_2"/>
    <property type="match status" value="1"/>
</dbReference>
<dbReference type="PROSITE" id="PS01044">
    <property type="entry name" value="SQUALEN_PHYTOEN_SYN_1"/>
    <property type="match status" value="1"/>
</dbReference>
<dbReference type="InterPro" id="IPR033904">
    <property type="entry name" value="Trans_IPPS_HH"/>
</dbReference>
<comment type="caution">
    <text evidence="3">The sequence shown here is derived from an EMBL/GenBank/DDBJ whole genome shotgun (WGS) entry which is preliminary data.</text>
</comment>
<keyword evidence="4" id="KW-1185">Reference proteome</keyword>
<sequence length="324" mass="35448">MVRTRLDTPPHPPVAAAYSYCETVTGQQARNFAYGIRLLPPPKRRAMSALYAFSRRVDDIGDGGLAPPDKRARLDETRTLLARIREDSVPPSDPDPVAVALHHAAGRFPIPLDGLDELIDGVLMDVTGTSYPTWPHLRDYCRCVAGAVGRLSLGVFGTIEGVVPSERARAAGYADTLGLALQLTNILRDLCEDEAAGRRYLPAEDLEKFGCTDGFEDGFPSDGADFSGLIHFEVRRARELFEEGWALLPLLDRRSGACVSAMAGIYRRLLERIARDPYAVLRARVSLPAGEKTYVAARGLSGLDARRAARRAKRQDRRGAPHGT</sequence>
<dbReference type="CDD" id="cd00683">
    <property type="entry name" value="Trans_IPPS_HH"/>
    <property type="match status" value="1"/>
</dbReference>
<evidence type="ECO:0000256" key="1">
    <source>
        <dbReference type="ARBA" id="ARBA00004684"/>
    </source>
</evidence>
<dbReference type="NCBIfam" id="TIGR03465">
    <property type="entry name" value="HpnD"/>
    <property type="match status" value="1"/>
</dbReference>
<dbReference type="InterPro" id="IPR017828">
    <property type="entry name" value="SQ_synth_HpnD-like"/>
</dbReference>
<dbReference type="UniPathway" id="UPA00799"/>
<dbReference type="SFLD" id="SFLDG01212">
    <property type="entry name" value="Phytoene_synthase_like"/>
    <property type="match status" value="1"/>
</dbReference>
<dbReference type="SFLD" id="SFLDG01018">
    <property type="entry name" value="Squalene/Phytoene_Synthase_Lik"/>
    <property type="match status" value="1"/>
</dbReference>
<dbReference type="GO" id="GO:0051996">
    <property type="term" value="F:squalene synthase [NAD(P)H] activity"/>
    <property type="evidence" value="ECO:0007669"/>
    <property type="project" value="InterPro"/>
</dbReference>
<accession>A0A1E7KJ32</accession>
<dbReference type="Gene3D" id="1.10.600.10">
    <property type="entry name" value="Farnesyl Diphosphate Synthase"/>
    <property type="match status" value="1"/>
</dbReference>
<dbReference type="RefSeq" id="WP_070196280.1">
    <property type="nucleotide sequence ID" value="NZ_LJGU01000115.1"/>
</dbReference>
<dbReference type="Pfam" id="PF00494">
    <property type="entry name" value="SQS_PSY"/>
    <property type="match status" value="1"/>
</dbReference>
<dbReference type="STRING" id="1075402.AN216_10050"/>
<evidence type="ECO:0000313" key="4">
    <source>
        <dbReference type="Proteomes" id="UP000176101"/>
    </source>
</evidence>
<gene>
    <name evidence="3" type="ORF">AN216_10050</name>
</gene>
<dbReference type="AlphaFoldDB" id="A0A1E7KJ32"/>
<dbReference type="FunFam" id="1.10.600.10:FF:000010">
    <property type="entry name" value="Squalene synthase HpnD"/>
    <property type="match status" value="1"/>
</dbReference>
<proteinExistence type="predicted"/>
<dbReference type="SUPFAM" id="SSF48576">
    <property type="entry name" value="Terpenoid synthases"/>
    <property type="match status" value="1"/>
</dbReference>
<dbReference type="Proteomes" id="UP000176101">
    <property type="component" value="Unassembled WGS sequence"/>
</dbReference>
<dbReference type="SFLD" id="SFLDS00005">
    <property type="entry name" value="Isoprenoid_Synthase_Type_I"/>
    <property type="match status" value="1"/>
</dbReference>
<evidence type="ECO:0000256" key="2">
    <source>
        <dbReference type="ARBA" id="ARBA00022679"/>
    </source>
</evidence>
<name>A0A1E7KJ32_9ACTN</name>
<dbReference type="InterPro" id="IPR008949">
    <property type="entry name" value="Isoprenoid_synthase_dom_sf"/>
</dbReference>
<protein>
    <submittedName>
        <fullName evidence="3">Phytoene synthase</fullName>
    </submittedName>
</protein>
<dbReference type="InterPro" id="IPR044843">
    <property type="entry name" value="Trans_IPPS_bact-type"/>
</dbReference>
<evidence type="ECO:0000313" key="3">
    <source>
        <dbReference type="EMBL" id="OEV03949.1"/>
    </source>
</evidence>
<comment type="pathway">
    <text evidence="1">Carotenoid biosynthesis; phytoene biosynthesis.</text>
</comment>
<dbReference type="EMBL" id="LJGU01000115">
    <property type="protein sequence ID" value="OEV03949.1"/>
    <property type="molecule type" value="Genomic_DNA"/>
</dbReference>